<organism evidence="1">
    <name type="scientific">viral metagenome</name>
    <dbReference type="NCBI Taxonomy" id="1070528"/>
    <lineage>
        <taxon>unclassified sequences</taxon>
        <taxon>metagenomes</taxon>
        <taxon>organismal metagenomes</taxon>
    </lineage>
</organism>
<dbReference type="EMBL" id="MN740361">
    <property type="protein sequence ID" value="QHU02699.1"/>
    <property type="molecule type" value="Genomic_DNA"/>
</dbReference>
<proteinExistence type="predicted"/>
<reference evidence="1" key="1">
    <citation type="journal article" date="2020" name="Nature">
        <title>Giant virus diversity and host interactions through global metagenomics.</title>
        <authorList>
            <person name="Schulz F."/>
            <person name="Roux S."/>
            <person name="Paez-Espino D."/>
            <person name="Jungbluth S."/>
            <person name="Walsh D.A."/>
            <person name="Denef V.J."/>
            <person name="McMahon K.D."/>
            <person name="Konstantinidis K.T."/>
            <person name="Eloe-Fadrosh E.A."/>
            <person name="Kyrpides N.C."/>
            <person name="Woyke T."/>
        </authorList>
    </citation>
    <scope>NUCLEOTIDE SEQUENCE</scope>
    <source>
        <strain evidence="1">GVMAG-M-3300025880-76</strain>
    </source>
</reference>
<name>A0A6C0JAM5_9ZZZZ</name>
<evidence type="ECO:0000313" key="1">
    <source>
        <dbReference type="EMBL" id="QHU02699.1"/>
    </source>
</evidence>
<dbReference type="AlphaFoldDB" id="A0A6C0JAM5"/>
<sequence length="1257" mass="141283">MTQNNESIDSFTINDLSGVFDDRELVDASFSASELKSADISASLLRESGHYSIQDLLDASYSSTEIIDASFTFNDIQRPEYSYITFRNLTDTIGNYLFKPTQLNAGLPNGLSIQDLSLNNVIPSDGVVFNTDTHLYRRIDILDASFTIPALMTIFQGDLSFSIKELVDSGYSLDDIFRGYVPTLKLEDVWIGQVFPISEYHTTLLINDNYGQPITTTVNDLHYYNPELTIGDVSGIYDLSSIIQGGFNVSELFTNHISLTDVVLYRTSNMNTNDYDYMASHFAGIYDISNILQAGFPLNELKDISDITIGMLSELNFTLLDYYTNNFADDDIIYVAYNRPLNEVYSIYVLDKNNLLFGPQNIYDLSMATLEEIYDSSYGLNEIVKSNYFSLYQIVQDLSGRQVDFKMIYDIVYYTNDTSYNINDFKTITDISNIIADLSFSVTELRDSSISGELLREFGEYTITDLSNGGYDISSIIQSGFSTQSLYNANITVDVIYKYGRENYTAKQLLEDTSFTYVADDIIPNWRNIEQLEDVFEITDIDDHYIPSDLLGVFHISNIINDTSYITQDFYDASFSVNILGEYGYQFSSLVDTSYTESQLLNKNDVTSYSLQTKHTFFDVSFLHIYGLYTPRELLDASFIDILSVIQYGEYSTADFYNSGISVVLLQKNNYPITEFVDSSYSLSDIFNGNYSVIDLSSASYTARELSVYSDNFLPQDLSGIYDDYDIIIDSSYTLSQLIDSSFSLDRIQDKNNDTDGTKTLRFSVIEYKDLSFTTQDLCGVGFSISDLSDIYPRTGKDTNTIVKAGYSVIDLSNANFKISELVTGFSLLELKNAGFSDTDLANEILNIDVTTLKPAGISVVTIKNVDVSNIILKELLSLSGVNAFTVSDLGIVDGYTANDFFSLSGDVSLNDLITTFDYNTLSDAGYILSNFAENNVDISYLYTSYNDLPFNRESTFIPTIVSLINAGFSFDTMYPFFSYSVILEPFMPKTILENNFDVLQDISTATIDNIILIYSQLNSGGLDLNIEMTSVQFKLLRVGGKILNDLDIKISAELVNVFKTYTFKLVDGLEIGDEVAKLYEVGGYDKLDVDILSNQEISSDDLLGRGASICEINSKFGLDTEIKRTWERFEFSELKNSYTHEDLVENAMRRKAEVLKHSENTYKNTKKQNIVNSLKGSTKTCLRQTFATSSSISGANSNVLNLNRVGNTLIYPSPSIETFSLYPSSASNVPGQMQLYLDPSKPLVRYNKRYSFPNDS</sequence>
<protein>
    <submittedName>
        <fullName evidence="1">Uncharacterized protein</fullName>
    </submittedName>
</protein>
<accession>A0A6C0JAM5</accession>